<feature type="transmembrane region" description="Helical" evidence="1">
    <location>
        <begin position="20"/>
        <end position="45"/>
    </location>
</feature>
<sequence length="105" mass="10732">MLASLSTWIKDALPVGLSELPLAVVVVVGGAVIAVLLGLILLAIATAKSENAGIRNERVRQENIVFSGPAPVTGSWGALTNITPGWVPPPIGSSAGSRPTNTRPL</sequence>
<keyword evidence="1" id="KW-0812">Transmembrane</keyword>
<protein>
    <submittedName>
        <fullName evidence="2">Unannotated protein</fullName>
    </submittedName>
</protein>
<keyword evidence="1" id="KW-1133">Transmembrane helix</keyword>
<keyword evidence="1" id="KW-0472">Membrane</keyword>
<dbReference type="AlphaFoldDB" id="A0A6J7HD53"/>
<evidence type="ECO:0000256" key="1">
    <source>
        <dbReference type="SAM" id="Phobius"/>
    </source>
</evidence>
<name>A0A6J7HD53_9ZZZZ</name>
<gene>
    <name evidence="2" type="ORF">UFOPK3519_01732</name>
</gene>
<organism evidence="2">
    <name type="scientific">freshwater metagenome</name>
    <dbReference type="NCBI Taxonomy" id="449393"/>
    <lineage>
        <taxon>unclassified sequences</taxon>
        <taxon>metagenomes</taxon>
        <taxon>ecological metagenomes</taxon>
    </lineage>
</organism>
<reference evidence="2" key="1">
    <citation type="submission" date="2020-05" db="EMBL/GenBank/DDBJ databases">
        <authorList>
            <person name="Chiriac C."/>
            <person name="Salcher M."/>
            <person name="Ghai R."/>
            <person name="Kavagutti S V."/>
        </authorList>
    </citation>
    <scope>NUCLEOTIDE SEQUENCE</scope>
</reference>
<accession>A0A6J7HD53</accession>
<evidence type="ECO:0000313" key="2">
    <source>
        <dbReference type="EMBL" id="CAB4916796.1"/>
    </source>
</evidence>
<dbReference type="EMBL" id="CAFBMG010000192">
    <property type="protein sequence ID" value="CAB4916796.1"/>
    <property type="molecule type" value="Genomic_DNA"/>
</dbReference>
<proteinExistence type="predicted"/>